<sequence>MSNFQPDRRTGTGLIWSAFKPGCAHTLGLAGMAGNVMGLGPVSSFSIFPYPAGGLVVGLAVGDPVGFGVGCAAGPGAVGCSAAEQPQTMSAIATSNRFTPFMIHAR</sequence>
<proteinExistence type="predicted"/>
<evidence type="ECO:0000313" key="1">
    <source>
        <dbReference type="EMBL" id="MFB9621693.1"/>
    </source>
</evidence>
<evidence type="ECO:0000313" key="2">
    <source>
        <dbReference type="Proteomes" id="UP001589532"/>
    </source>
</evidence>
<keyword evidence="2" id="KW-1185">Reference proteome</keyword>
<gene>
    <name evidence="1" type="ORF">ACFFSA_01235</name>
</gene>
<accession>A0ABV5RSY9</accession>
<name>A0ABV5RSY9_9ACTN</name>
<organism evidence="1 2">
    <name type="scientific">Nonomuraea helvata</name>
    <dbReference type="NCBI Taxonomy" id="37484"/>
    <lineage>
        <taxon>Bacteria</taxon>
        <taxon>Bacillati</taxon>
        <taxon>Actinomycetota</taxon>
        <taxon>Actinomycetes</taxon>
        <taxon>Streptosporangiales</taxon>
        <taxon>Streptosporangiaceae</taxon>
        <taxon>Nonomuraea</taxon>
    </lineage>
</organism>
<dbReference type="Proteomes" id="UP001589532">
    <property type="component" value="Unassembled WGS sequence"/>
</dbReference>
<dbReference type="EMBL" id="JBHMBW010000002">
    <property type="protein sequence ID" value="MFB9621693.1"/>
    <property type="molecule type" value="Genomic_DNA"/>
</dbReference>
<reference evidence="1 2" key="1">
    <citation type="submission" date="2024-09" db="EMBL/GenBank/DDBJ databases">
        <authorList>
            <person name="Sun Q."/>
            <person name="Mori K."/>
        </authorList>
    </citation>
    <scope>NUCLEOTIDE SEQUENCE [LARGE SCALE GENOMIC DNA]</scope>
    <source>
        <strain evidence="1 2">JCM 3143</strain>
    </source>
</reference>
<dbReference type="RefSeq" id="WP_344992439.1">
    <property type="nucleotide sequence ID" value="NZ_BAAAXV010000005.1"/>
</dbReference>
<comment type="caution">
    <text evidence="1">The sequence shown here is derived from an EMBL/GenBank/DDBJ whole genome shotgun (WGS) entry which is preliminary data.</text>
</comment>
<protein>
    <submittedName>
        <fullName evidence="1">Uncharacterized protein</fullName>
    </submittedName>
</protein>